<dbReference type="PANTHER" id="PTHR32331">
    <property type="entry name" value="UPF0313 PROTEIN YGIQ"/>
    <property type="match status" value="1"/>
</dbReference>
<accession>A0A7C4CEC2</accession>
<dbReference type="InterPro" id="IPR006638">
    <property type="entry name" value="Elp3/MiaA/NifB-like_rSAM"/>
</dbReference>
<evidence type="ECO:0000256" key="6">
    <source>
        <dbReference type="HAMAP-Rule" id="MF_01251"/>
    </source>
</evidence>
<reference evidence="8" key="1">
    <citation type="journal article" date="2020" name="mSystems">
        <title>Genome- and Community-Level Interaction Insights into Carbon Utilization and Element Cycling Functions of Hydrothermarchaeota in Hydrothermal Sediment.</title>
        <authorList>
            <person name="Zhou Z."/>
            <person name="Liu Y."/>
            <person name="Xu W."/>
            <person name="Pan J."/>
            <person name="Luo Z.H."/>
            <person name="Li M."/>
        </authorList>
    </citation>
    <scope>NUCLEOTIDE SEQUENCE [LARGE SCALE GENOMIC DNA]</scope>
    <source>
        <strain evidence="8">SpSt-609</strain>
    </source>
</reference>
<dbReference type="InterPro" id="IPR013704">
    <property type="entry name" value="UPF0313_N"/>
</dbReference>
<dbReference type="GO" id="GO:0003824">
    <property type="term" value="F:catalytic activity"/>
    <property type="evidence" value="ECO:0007669"/>
    <property type="project" value="InterPro"/>
</dbReference>
<dbReference type="NCBIfam" id="TIGR03904">
    <property type="entry name" value="SAM_YgiQ"/>
    <property type="match status" value="1"/>
</dbReference>
<keyword evidence="3 6" id="KW-0479">Metal-binding</keyword>
<protein>
    <submittedName>
        <fullName evidence="8">YgiQ family radical SAM protein</fullName>
    </submittedName>
</protein>
<dbReference type="SFLD" id="SFLDG01082">
    <property type="entry name" value="B12-binding_domain_containing"/>
    <property type="match status" value="1"/>
</dbReference>
<keyword evidence="4 6" id="KW-0408">Iron</keyword>
<dbReference type="PANTHER" id="PTHR32331:SF0">
    <property type="entry name" value="UPF0313 PROTEIN YGIQ"/>
    <property type="match status" value="1"/>
</dbReference>
<dbReference type="SUPFAM" id="SSF102114">
    <property type="entry name" value="Radical SAM enzymes"/>
    <property type="match status" value="1"/>
</dbReference>
<keyword evidence="5 6" id="KW-0411">Iron-sulfur</keyword>
<dbReference type="Pfam" id="PF04055">
    <property type="entry name" value="Radical_SAM"/>
    <property type="match status" value="1"/>
</dbReference>
<feature type="binding site" evidence="6">
    <location>
        <position position="308"/>
    </location>
    <ligand>
        <name>[4Fe-4S] cluster</name>
        <dbReference type="ChEBI" id="CHEBI:49883"/>
        <note>4Fe-4S-S-AdoMet</note>
    </ligand>
</feature>
<dbReference type="Gene3D" id="3.80.30.20">
    <property type="entry name" value="tm_1862 like domain"/>
    <property type="match status" value="1"/>
</dbReference>
<evidence type="ECO:0000256" key="3">
    <source>
        <dbReference type="ARBA" id="ARBA00022723"/>
    </source>
</evidence>
<dbReference type="GO" id="GO:0051539">
    <property type="term" value="F:4 iron, 4 sulfur cluster binding"/>
    <property type="evidence" value="ECO:0007669"/>
    <property type="project" value="UniProtKB-KW"/>
</dbReference>
<keyword evidence="1 6" id="KW-0004">4Fe-4S</keyword>
<dbReference type="SFLD" id="SFLDS00029">
    <property type="entry name" value="Radical_SAM"/>
    <property type="match status" value="1"/>
</dbReference>
<comment type="similarity">
    <text evidence="6">Belongs to the UPF0313 family.</text>
</comment>
<dbReference type="PROSITE" id="PS51918">
    <property type="entry name" value="RADICAL_SAM"/>
    <property type="match status" value="1"/>
</dbReference>
<dbReference type="GO" id="GO:0005506">
    <property type="term" value="F:iron ion binding"/>
    <property type="evidence" value="ECO:0007669"/>
    <property type="project" value="UniProtKB-UniRule"/>
</dbReference>
<evidence type="ECO:0000313" key="8">
    <source>
        <dbReference type="EMBL" id="HGU40703.1"/>
    </source>
</evidence>
<gene>
    <name evidence="8" type="ORF">ENT77_05850</name>
</gene>
<comment type="caution">
    <text evidence="8">The sequence shown here is derived from an EMBL/GenBank/DDBJ whole genome shotgun (WGS) entry which is preliminary data.</text>
</comment>
<feature type="binding site" evidence="6">
    <location>
        <position position="315"/>
    </location>
    <ligand>
        <name>[4Fe-4S] cluster</name>
        <dbReference type="ChEBI" id="CHEBI:49883"/>
        <note>4Fe-4S-S-AdoMet</note>
    </ligand>
</feature>
<dbReference type="HAMAP" id="MF_01251">
    <property type="entry name" value="UPF0313"/>
    <property type="match status" value="1"/>
</dbReference>
<dbReference type="Pfam" id="PF11842">
    <property type="entry name" value="DUF3362"/>
    <property type="match status" value="1"/>
</dbReference>
<comment type="cofactor">
    <cofactor evidence="6">
        <name>[4Fe-4S] cluster</name>
        <dbReference type="ChEBI" id="CHEBI:49883"/>
    </cofactor>
    <text evidence="6">Binds 1 [4Fe-4S] cluster. The cluster is coordinated with 3 cysteines and an exchangeable S-adenosyl-L-methionine.</text>
</comment>
<feature type="domain" description="Radical SAM core" evidence="7">
    <location>
        <begin position="293"/>
        <end position="566"/>
    </location>
</feature>
<dbReference type="Pfam" id="PF08497">
    <property type="entry name" value="Radical_SAM_N"/>
    <property type="match status" value="1"/>
</dbReference>
<evidence type="ECO:0000256" key="5">
    <source>
        <dbReference type="ARBA" id="ARBA00023014"/>
    </source>
</evidence>
<evidence type="ECO:0000256" key="1">
    <source>
        <dbReference type="ARBA" id="ARBA00022485"/>
    </source>
</evidence>
<feature type="binding site" evidence="6">
    <location>
        <position position="312"/>
    </location>
    <ligand>
        <name>[4Fe-4S] cluster</name>
        <dbReference type="ChEBI" id="CHEBI:49883"/>
        <note>4Fe-4S-S-AdoMet</note>
    </ligand>
</feature>
<dbReference type="InterPro" id="IPR023404">
    <property type="entry name" value="rSAM_horseshoe"/>
</dbReference>
<proteinExistence type="inferred from homology"/>
<evidence type="ECO:0000256" key="2">
    <source>
        <dbReference type="ARBA" id="ARBA00022691"/>
    </source>
</evidence>
<dbReference type="SFLD" id="SFLDG01069">
    <property type="entry name" value="UPF0313"/>
    <property type="match status" value="1"/>
</dbReference>
<organism evidence="8">
    <name type="scientific">Fervidobacterium thailandense</name>
    <dbReference type="NCBI Taxonomy" id="1008305"/>
    <lineage>
        <taxon>Bacteria</taxon>
        <taxon>Thermotogati</taxon>
        <taxon>Thermotogota</taxon>
        <taxon>Thermotogae</taxon>
        <taxon>Thermotogales</taxon>
        <taxon>Fervidobacteriaceae</taxon>
        <taxon>Fervidobacterium</taxon>
    </lineage>
</organism>
<keyword evidence="2 6" id="KW-0949">S-adenosyl-L-methionine</keyword>
<dbReference type="InterPro" id="IPR058240">
    <property type="entry name" value="rSAM_sf"/>
</dbReference>
<dbReference type="InterPro" id="IPR007197">
    <property type="entry name" value="rSAM"/>
</dbReference>
<dbReference type="AlphaFoldDB" id="A0A7C4CEC2"/>
<dbReference type="InterPro" id="IPR022946">
    <property type="entry name" value="UPF0313"/>
</dbReference>
<evidence type="ECO:0000256" key="4">
    <source>
        <dbReference type="ARBA" id="ARBA00023004"/>
    </source>
</evidence>
<evidence type="ECO:0000259" key="7">
    <source>
        <dbReference type="PROSITE" id="PS51918"/>
    </source>
</evidence>
<sequence>MNIKNFLPTTLEELKLRNWSSLDIILVTGDAYVDHPSFGVALLGRLLEAHGYRVGIIAQPLSPEDISRLGKPNLFFGVTAGSLDSMVANYTASRKKRKTDDYTPGGLNNRRPDRAVIRYVNMIKQVFKDVPVVIGGIEASLRRFSHYDWWSDKIRKSILLDSKADILVYGMGERAVLEIAKRLELGKNLDGIRGTVIWKSSISDELFARLTVHYLPSHEEVSSDKNAYNRMFRDIIRLTDPHKDVALVQKQDTRYVIQYPPAPPLTQQEFDELYLFPYTRKVHPFYERLGKVRALEVVKFSITAVRGCFGGCSFCALALHQTTHVISRTVDSILEEVKILTKHPDFRGTIVDVGGPTANMWSTNCIVRSSYGQCYKNCVYPAVCKNLQHDGGVQFIDLLRRIKSVEGVKHVFVGSGIRHDLILDSPNADYVINALVDFTSGQLKLAPEHAHPRVLKLMRKPPVEKFLEFKRRFEEFSKHKGRKRYVIGYFIVGHPGEGDEENAYLKNFIIKHLNYVPQQVQIFTPTPGTASTTMYYTGIDPFTNEEVEVVKSEKIRSFFKERIVSRSQCNDYRAEISD</sequence>
<dbReference type="InterPro" id="IPR024560">
    <property type="entry name" value="UPF0313_C"/>
</dbReference>
<dbReference type="SMART" id="SM00729">
    <property type="entry name" value="Elp3"/>
    <property type="match status" value="1"/>
</dbReference>
<name>A0A7C4CEC2_9BACT</name>
<dbReference type="EMBL" id="DSZY01000028">
    <property type="protein sequence ID" value="HGU40703.1"/>
    <property type="molecule type" value="Genomic_DNA"/>
</dbReference>